<dbReference type="AlphaFoldDB" id="A0AAU9Z609"/>
<evidence type="ECO:0000313" key="3">
    <source>
        <dbReference type="EMBL" id="CAH6788024.1"/>
    </source>
</evidence>
<feature type="compositionally biased region" description="Basic and acidic residues" evidence="1">
    <location>
        <begin position="90"/>
        <end position="108"/>
    </location>
</feature>
<dbReference type="PANTHER" id="PTHR14435:SF2">
    <property type="entry name" value="ZINC FINGER PROTEIN 106"/>
    <property type="match status" value="1"/>
</dbReference>
<dbReference type="GO" id="GO:0016020">
    <property type="term" value="C:membrane"/>
    <property type="evidence" value="ECO:0007669"/>
    <property type="project" value="TreeGrafter"/>
</dbReference>
<dbReference type="GO" id="GO:0017124">
    <property type="term" value="F:SH3 domain binding"/>
    <property type="evidence" value="ECO:0007669"/>
    <property type="project" value="TreeGrafter"/>
</dbReference>
<feature type="compositionally biased region" description="Basic and acidic residues" evidence="1">
    <location>
        <begin position="150"/>
        <end position="160"/>
    </location>
</feature>
<feature type="compositionally biased region" description="Basic and acidic residues" evidence="1">
    <location>
        <begin position="68"/>
        <end position="79"/>
    </location>
</feature>
<feature type="region of interest" description="Disordered" evidence="1">
    <location>
        <begin position="453"/>
        <end position="502"/>
    </location>
</feature>
<dbReference type="InterPro" id="IPR013087">
    <property type="entry name" value="Znf_C2H2_type"/>
</dbReference>
<feature type="region of interest" description="Disordered" evidence="1">
    <location>
        <begin position="634"/>
        <end position="659"/>
    </location>
</feature>
<dbReference type="Proteomes" id="UP001152836">
    <property type="component" value="Unassembled WGS sequence"/>
</dbReference>
<feature type="region of interest" description="Disordered" evidence="1">
    <location>
        <begin position="535"/>
        <end position="589"/>
    </location>
</feature>
<feature type="compositionally biased region" description="Polar residues" evidence="1">
    <location>
        <begin position="643"/>
        <end position="659"/>
    </location>
</feature>
<protein>
    <submittedName>
        <fullName evidence="3">Zfp106 protein</fullName>
    </submittedName>
</protein>
<evidence type="ECO:0000259" key="2">
    <source>
        <dbReference type="PROSITE" id="PS00028"/>
    </source>
</evidence>
<dbReference type="GO" id="GO:0005829">
    <property type="term" value="C:cytosol"/>
    <property type="evidence" value="ECO:0007669"/>
    <property type="project" value="TreeGrafter"/>
</dbReference>
<evidence type="ECO:0000313" key="4">
    <source>
        <dbReference type="Proteomes" id="UP001152836"/>
    </source>
</evidence>
<accession>A0AAU9Z609</accession>
<feature type="compositionally biased region" description="Basic and acidic residues" evidence="1">
    <location>
        <begin position="118"/>
        <end position="138"/>
    </location>
</feature>
<feature type="compositionally biased region" description="Acidic residues" evidence="1">
    <location>
        <begin position="80"/>
        <end position="89"/>
    </location>
</feature>
<feature type="compositionally biased region" description="Low complexity" evidence="1">
    <location>
        <begin position="198"/>
        <end position="210"/>
    </location>
</feature>
<gene>
    <name evidence="3" type="primary">Zfp106</name>
    <name evidence="3" type="ORF">PHOROB_LOCUS5792</name>
</gene>
<keyword evidence="4" id="KW-1185">Reference proteome</keyword>
<dbReference type="GO" id="GO:0003723">
    <property type="term" value="F:RNA binding"/>
    <property type="evidence" value="ECO:0007669"/>
    <property type="project" value="InterPro"/>
</dbReference>
<comment type="caution">
    <text evidence="3">The sequence shown here is derived from an EMBL/GenBank/DDBJ whole genome shotgun (WGS) entry which is preliminary data.</text>
</comment>
<sequence length="848" mass="94979">MVRERKCILCHIVYGSKKEMDEHMRSMLHHRELENLKGRDSSHECRVCGVTEVGLSAYAKHISGQLHKDNVDAQEREDGGKEEEEEDYFDKELVQLIQERKEQSRQDEPSSNSQEINSDDRQPQWRREDRIPYQDRESFNQPARHHRGPPPRDWKWEKDSFNNTRKSSFPHSLRNSGGPRGSSGWHKGATRGSSTWFHSHSNSGGGWHSNNGMVEWNYNSAGRNSSWHSEGTGGFPSWHMSNSNGNWKSSVRGTNSWNYNGPGDKFQQGRNRNSNYQMEEVTKLWNKKSNKPSKYSQERYKWQWQDSDKAGKYRSSSEGFASDKFPPEGLLEFSFEQRESQTTKQTDTASKVNGKSGNIAREKFRRWTPYPSQKTPDLQSALKEVTGNKSEMTDKPLFNFSLITAGMQEPIDKISNPPMLQTQKEMLPGSPSHKAIPDGIAFCEVVRACPITEQSEPHRKSNKIPLLKSPLLPLPTPKSGPHKHNLKNRTKNNEAKSFSSGDCSHLLKKSPLEGSHGSPYTSKSHGLCSRILKGNKTVSGTGKEPVEKLNDTSQKAQEAFQCSRTPQKPLLSTSKRPQNCAKESRIVQEPTQDSVNIEFQAHSAENDGATSDPENHAIKSGVVALETTEAESCSTHTVEKEQGNQILGTSGTLSSSPHNSTVHQKVAELQVTTAAGPHSSLLLDLKSSLEDVQGNDLVKPDAPFETESFEGTSLDAELQKSDVSNQPPGTLLPELSKLGFPASLQRDLTRHISLKSKTGAHLPEPNLNSARRIRNISGHRKNEAEKESGLKPTLRQILNASRRNVNWEQVIQQVTKKKQELGKGLPRCVPLSVSVLAFFSRLPPFGLD</sequence>
<name>A0AAU9Z609_PHORO</name>
<feature type="region of interest" description="Disordered" evidence="1">
    <location>
        <begin position="68"/>
        <end position="210"/>
    </location>
</feature>
<evidence type="ECO:0000256" key="1">
    <source>
        <dbReference type="SAM" id="MobiDB-lite"/>
    </source>
</evidence>
<dbReference type="PANTHER" id="PTHR14435">
    <property type="entry name" value="ZINC FINGER PROTEIN 106"/>
    <property type="match status" value="1"/>
</dbReference>
<feature type="compositionally biased region" description="Polar residues" evidence="1">
    <location>
        <begin position="161"/>
        <end position="175"/>
    </location>
</feature>
<feature type="domain" description="C2H2-type" evidence="2">
    <location>
        <begin position="7"/>
        <end position="29"/>
    </location>
</feature>
<feature type="compositionally biased region" description="Basic residues" evidence="1">
    <location>
        <begin position="480"/>
        <end position="490"/>
    </location>
</feature>
<organism evidence="3 4">
    <name type="scientific">Phodopus roborovskii</name>
    <name type="common">Roborovski's desert hamster</name>
    <name type="synonym">Cricetulus roborovskii</name>
    <dbReference type="NCBI Taxonomy" id="109678"/>
    <lineage>
        <taxon>Eukaryota</taxon>
        <taxon>Metazoa</taxon>
        <taxon>Chordata</taxon>
        <taxon>Craniata</taxon>
        <taxon>Vertebrata</taxon>
        <taxon>Euteleostomi</taxon>
        <taxon>Mammalia</taxon>
        <taxon>Eutheria</taxon>
        <taxon>Euarchontoglires</taxon>
        <taxon>Glires</taxon>
        <taxon>Rodentia</taxon>
        <taxon>Myomorpha</taxon>
        <taxon>Muroidea</taxon>
        <taxon>Cricetidae</taxon>
        <taxon>Cricetinae</taxon>
        <taxon>Phodopus</taxon>
    </lineage>
</organism>
<feature type="compositionally biased region" description="Polar residues" evidence="1">
    <location>
        <begin position="551"/>
        <end position="577"/>
    </location>
</feature>
<dbReference type="EMBL" id="CALSGD010001400">
    <property type="protein sequence ID" value="CAH6788024.1"/>
    <property type="molecule type" value="Genomic_DNA"/>
</dbReference>
<dbReference type="GO" id="GO:0008286">
    <property type="term" value="P:insulin receptor signaling pathway"/>
    <property type="evidence" value="ECO:0007669"/>
    <property type="project" value="TreeGrafter"/>
</dbReference>
<reference evidence="3" key="1">
    <citation type="submission" date="2022-06" db="EMBL/GenBank/DDBJ databases">
        <authorList>
            <person name="Andreotti S."/>
            <person name="Wyler E."/>
        </authorList>
    </citation>
    <scope>NUCLEOTIDE SEQUENCE</scope>
</reference>
<dbReference type="InterPro" id="IPR042622">
    <property type="entry name" value="Znf106"/>
</dbReference>
<dbReference type="PROSITE" id="PS00028">
    <property type="entry name" value="ZINC_FINGER_C2H2_1"/>
    <property type="match status" value="1"/>
</dbReference>
<proteinExistence type="predicted"/>